<dbReference type="CDD" id="cd00326">
    <property type="entry name" value="alpha_CA"/>
    <property type="match status" value="1"/>
</dbReference>
<comment type="function">
    <text evidence="1 9">Reversible hydration of carbon dioxide.</text>
</comment>
<feature type="signal peptide" evidence="9">
    <location>
        <begin position="1"/>
        <end position="25"/>
    </location>
</feature>
<dbReference type="PROSITE" id="PS00162">
    <property type="entry name" value="ALPHA_CA_1"/>
    <property type="match status" value="2"/>
</dbReference>
<accession>A0A7R9FQT1</accession>
<dbReference type="PANTHER" id="PTHR18952:SF265">
    <property type="entry name" value="CARBONIC ANHYDRASE"/>
    <property type="match status" value="1"/>
</dbReference>
<feature type="domain" description="Alpha-carbonic anhydrase" evidence="11">
    <location>
        <begin position="61"/>
        <end position="315"/>
    </location>
</feature>
<dbReference type="EMBL" id="LR903197">
    <property type="protein sequence ID" value="CAD7251625.1"/>
    <property type="molecule type" value="Genomic_DNA"/>
</dbReference>
<feature type="chain" id="PRO_5036509510" description="Carbonic anhydrase" evidence="9">
    <location>
        <begin position="26"/>
        <end position="787"/>
    </location>
</feature>
<proteinExistence type="inferred from homology"/>
<comment type="similarity">
    <text evidence="2 9">Belongs to the alpha-carbonic anhydrase family.</text>
</comment>
<keyword evidence="4 9" id="KW-0479">Metal-binding</keyword>
<evidence type="ECO:0000259" key="11">
    <source>
        <dbReference type="PROSITE" id="PS51144"/>
    </source>
</evidence>
<evidence type="ECO:0000313" key="12">
    <source>
        <dbReference type="EMBL" id="CAD7251625.1"/>
    </source>
</evidence>
<name>A0A7R9FQT1_9CRUS</name>
<protein>
    <recommendedName>
        <fullName evidence="3 9">Carbonic anhydrase</fullName>
        <ecNumber evidence="3 9">4.2.1.1</ecNumber>
    </recommendedName>
</protein>
<organism evidence="12">
    <name type="scientific">Darwinula stevensoni</name>
    <dbReference type="NCBI Taxonomy" id="69355"/>
    <lineage>
        <taxon>Eukaryota</taxon>
        <taxon>Metazoa</taxon>
        <taxon>Ecdysozoa</taxon>
        <taxon>Arthropoda</taxon>
        <taxon>Crustacea</taxon>
        <taxon>Oligostraca</taxon>
        <taxon>Ostracoda</taxon>
        <taxon>Podocopa</taxon>
        <taxon>Podocopida</taxon>
        <taxon>Darwinulocopina</taxon>
        <taxon>Darwinuloidea</taxon>
        <taxon>Darwinulidae</taxon>
        <taxon>Darwinula</taxon>
    </lineage>
</organism>
<evidence type="ECO:0000256" key="2">
    <source>
        <dbReference type="ARBA" id="ARBA00010718"/>
    </source>
</evidence>
<feature type="region of interest" description="Disordered" evidence="10">
    <location>
        <begin position="417"/>
        <end position="444"/>
    </location>
</feature>
<dbReference type="InterPro" id="IPR036398">
    <property type="entry name" value="CA_dom_sf"/>
</dbReference>
<feature type="region of interest" description="Disordered" evidence="10">
    <location>
        <begin position="342"/>
        <end position="369"/>
    </location>
</feature>
<dbReference type="OrthoDB" id="429145at2759"/>
<evidence type="ECO:0000256" key="8">
    <source>
        <dbReference type="ARBA" id="ARBA00048348"/>
    </source>
</evidence>
<dbReference type="GO" id="GO:0008270">
    <property type="term" value="F:zinc ion binding"/>
    <property type="evidence" value="ECO:0007669"/>
    <property type="project" value="UniProtKB-UniRule"/>
</dbReference>
<evidence type="ECO:0000256" key="4">
    <source>
        <dbReference type="ARBA" id="ARBA00022723"/>
    </source>
</evidence>
<comment type="catalytic activity">
    <reaction evidence="8 9">
        <text>hydrogencarbonate + H(+) = CO2 + H2O</text>
        <dbReference type="Rhea" id="RHEA:10748"/>
        <dbReference type="ChEBI" id="CHEBI:15377"/>
        <dbReference type="ChEBI" id="CHEBI:15378"/>
        <dbReference type="ChEBI" id="CHEBI:16526"/>
        <dbReference type="ChEBI" id="CHEBI:17544"/>
        <dbReference type="EC" id="4.2.1.1"/>
    </reaction>
</comment>
<evidence type="ECO:0000256" key="6">
    <source>
        <dbReference type="ARBA" id="ARBA00023180"/>
    </source>
</evidence>
<dbReference type="SUPFAM" id="SSF51069">
    <property type="entry name" value="Carbonic anhydrase"/>
    <property type="match status" value="2"/>
</dbReference>
<dbReference type="Proteomes" id="UP000677054">
    <property type="component" value="Unassembled WGS sequence"/>
</dbReference>
<evidence type="ECO:0000256" key="7">
    <source>
        <dbReference type="ARBA" id="ARBA00023239"/>
    </source>
</evidence>
<dbReference type="PANTHER" id="PTHR18952">
    <property type="entry name" value="CARBONIC ANHYDRASE"/>
    <property type="match status" value="1"/>
</dbReference>
<dbReference type="InterPro" id="IPR023561">
    <property type="entry name" value="Carbonic_anhydrase_a-class"/>
</dbReference>
<evidence type="ECO:0000313" key="13">
    <source>
        <dbReference type="Proteomes" id="UP000677054"/>
    </source>
</evidence>
<dbReference type="PROSITE" id="PS51144">
    <property type="entry name" value="ALPHA_CA_2"/>
    <property type="match status" value="2"/>
</dbReference>
<evidence type="ECO:0000256" key="5">
    <source>
        <dbReference type="ARBA" id="ARBA00022833"/>
    </source>
</evidence>
<keyword evidence="13" id="KW-1185">Reference proteome</keyword>
<gene>
    <name evidence="12" type="ORF">DSTB1V02_LOCUS11387</name>
</gene>
<keyword evidence="9" id="KW-0732">Signal</keyword>
<dbReference type="Pfam" id="PF00194">
    <property type="entry name" value="Carb_anhydrase"/>
    <property type="match status" value="2"/>
</dbReference>
<dbReference type="EC" id="4.2.1.1" evidence="3 9"/>
<dbReference type="EMBL" id="CAJPEV010003680">
    <property type="protein sequence ID" value="CAG0900314.1"/>
    <property type="molecule type" value="Genomic_DNA"/>
</dbReference>
<evidence type="ECO:0000256" key="3">
    <source>
        <dbReference type="ARBA" id="ARBA00012925"/>
    </source>
</evidence>
<dbReference type="Gene3D" id="3.10.200.10">
    <property type="entry name" value="Alpha carbonic anhydrase"/>
    <property type="match status" value="2"/>
</dbReference>
<dbReference type="InterPro" id="IPR018338">
    <property type="entry name" value="Carbonic_anhydrase_a-class_CS"/>
</dbReference>
<evidence type="ECO:0000256" key="1">
    <source>
        <dbReference type="ARBA" id="ARBA00002904"/>
    </source>
</evidence>
<evidence type="ECO:0000256" key="10">
    <source>
        <dbReference type="SAM" id="MobiDB-lite"/>
    </source>
</evidence>
<keyword evidence="7 9" id="KW-0456">Lyase</keyword>
<dbReference type="FunFam" id="3.10.200.10:FF:000003">
    <property type="entry name" value="Carbonic anhydrase 12"/>
    <property type="match status" value="1"/>
</dbReference>
<dbReference type="SMART" id="SM01057">
    <property type="entry name" value="Carb_anhydrase"/>
    <property type="match status" value="2"/>
</dbReference>
<dbReference type="InterPro" id="IPR001148">
    <property type="entry name" value="CA_dom"/>
</dbReference>
<feature type="compositionally biased region" description="Basic and acidic residues" evidence="10">
    <location>
        <begin position="417"/>
        <end position="437"/>
    </location>
</feature>
<sequence>MGIVLASSLLVIRLLVICRIKMSLSWKEQRSLPRSELSPDSVSVSCSVVSCSVVSFAAAQHEFTYENNGAAKWPSEFPTCGGSRQSPIDLNSFSSAKLGHIRFRGYGQLPTSVNVTNNGHTVKVTLKTAETLQLAGGGLPGVYVFDHLHFHWGSSPEWGSEHTLRGAKFPMEMHIVHYNSKFANLTDAVASGESTAVAVLGFFFELKWKSNRAWDNLVKALAQVKAQDAVSPVNPPTPLTLWMPRDLRRFYRYSGSLTTPMCDQVVVWTIFETPIPIGQKQLKQWNYLITKTGSKLTNNFRPVQPRNDRKALFNMIHRPRRVQTGLEGLARPGPLLTENLALSFSGRRGSEREDQGEDGARGRTKGRTADGIHPRFRFFVALQRHREISKRSARGRESYKNCRLRAFSPHPVHHEVRIGTDKEAKEERPAALRDGPPKNEGVAGSDFKGRLTAVWTWVAWVGSNSVPVRGVVAAMLASPLVVLSVAAMSLALAEPDFTYEDNGAERWPSEFPTCGGDRQSPVDVDGVAYAELGDFSFRGYDVAPESVDVVNNGNMAKVSITAKEIPNMSGGGLPGEYAFDRLHFHWGSTEDRGSEHTLHGTRFPMEMHMVHYNTKFENSTEAIASGEPTAVAVLGFFFQVSGESNSAWNDLVEVLRRVKQPNTASRMRRPTPLTLWMPEDLSGFYRYDGSLTTPTCDQVVVWTLFTTPISIGRKQVSRLLHWYRRFQICNGSLVGPTPNPSREWKLPGEPTRARMTRAEVAIRENIEGEGDLAKVSSARVFPCQNVP</sequence>
<dbReference type="AlphaFoldDB" id="A0A7R9FQT1"/>
<evidence type="ECO:0000256" key="9">
    <source>
        <dbReference type="RuleBase" id="RU367011"/>
    </source>
</evidence>
<feature type="domain" description="Alpha-carbonic anhydrase" evidence="11">
    <location>
        <begin position="495"/>
        <end position="760"/>
    </location>
</feature>
<dbReference type="GO" id="GO:0005886">
    <property type="term" value="C:plasma membrane"/>
    <property type="evidence" value="ECO:0007669"/>
    <property type="project" value="TreeGrafter"/>
</dbReference>
<reference evidence="12" key="1">
    <citation type="submission" date="2020-11" db="EMBL/GenBank/DDBJ databases">
        <authorList>
            <person name="Tran Van P."/>
        </authorList>
    </citation>
    <scope>NUCLEOTIDE SEQUENCE</scope>
</reference>
<keyword evidence="6" id="KW-0325">Glycoprotein</keyword>
<feature type="compositionally biased region" description="Basic and acidic residues" evidence="10">
    <location>
        <begin position="348"/>
        <end position="369"/>
    </location>
</feature>
<keyword evidence="5 9" id="KW-0862">Zinc</keyword>
<comment type="cofactor">
    <cofactor evidence="9">
        <name>Zn(2+)</name>
        <dbReference type="ChEBI" id="CHEBI:29105"/>
    </cofactor>
</comment>
<dbReference type="GO" id="GO:0004089">
    <property type="term" value="F:carbonate dehydratase activity"/>
    <property type="evidence" value="ECO:0007669"/>
    <property type="project" value="UniProtKB-UniRule"/>
</dbReference>